<dbReference type="Pfam" id="PF13499">
    <property type="entry name" value="EF-hand_7"/>
    <property type="match status" value="1"/>
</dbReference>
<dbReference type="GO" id="GO:0005509">
    <property type="term" value="F:calcium ion binding"/>
    <property type="evidence" value="ECO:0007669"/>
    <property type="project" value="InterPro"/>
</dbReference>
<feature type="domain" description="EF-hand" evidence="5">
    <location>
        <begin position="128"/>
        <end position="163"/>
    </location>
</feature>
<name>A0AAE3WGL2_9RHOB</name>
<dbReference type="SUPFAM" id="SSF47473">
    <property type="entry name" value="EF-hand"/>
    <property type="match status" value="1"/>
</dbReference>
<dbReference type="EMBL" id="JANHAX010000008">
    <property type="protein sequence ID" value="MDQ2092249.1"/>
    <property type="molecule type" value="Genomic_DNA"/>
</dbReference>
<feature type="region of interest" description="Disordered" evidence="4">
    <location>
        <begin position="158"/>
        <end position="182"/>
    </location>
</feature>
<dbReference type="InterPro" id="IPR011992">
    <property type="entry name" value="EF-hand-dom_pair"/>
</dbReference>
<keyword evidence="3" id="KW-0175">Coiled coil</keyword>
<reference evidence="6" key="2">
    <citation type="submission" date="2023-02" db="EMBL/GenBank/DDBJ databases">
        <title>'Rhodoalgimonas zhirmunskyi' gen. nov., isolated from a red alga.</title>
        <authorList>
            <person name="Nedashkovskaya O.I."/>
            <person name="Otstavnykh N.Y."/>
            <person name="Bystritskaya E.P."/>
            <person name="Balabanova L.A."/>
            <person name="Isaeva M.P."/>
        </authorList>
    </citation>
    <scope>NUCLEOTIDE SEQUENCE</scope>
    <source>
        <strain evidence="6">KCTC 52189</strain>
    </source>
</reference>
<protein>
    <submittedName>
        <fullName evidence="6">EF-hand domain-containing protein</fullName>
    </submittedName>
</protein>
<dbReference type="PANTHER" id="PTHR10827">
    <property type="entry name" value="RETICULOCALBIN"/>
    <property type="match status" value="1"/>
</dbReference>
<dbReference type="AlphaFoldDB" id="A0AAE3WGL2"/>
<dbReference type="Gene3D" id="1.10.238.10">
    <property type="entry name" value="EF-hand"/>
    <property type="match status" value="3"/>
</dbReference>
<dbReference type="PROSITE" id="PS00018">
    <property type="entry name" value="EF_HAND_1"/>
    <property type="match status" value="2"/>
</dbReference>
<dbReference type="Proteomes" id="UP001226762">
    <property type="component" value="Unassembled WGS sequence"/>
</dbReference>
<dbReference type="InterPro" id="IPR002048">
    <property type="entry name" value="EF_hand_dom"/>
</dbReference>
<keyword evidence="2" id="KW-0677">Repeat</keyword>
<evidence type="ECO:0000313" key="7">
    <source>
        <dbReference type="Proteomes" id="UP001226762"/>
    </source>
</evidence>
<evidence type="ECO:0000259" key="5">
    <source>
        <dbReference type="PROSITE" id="PS50222"/>
    </source>
</evidence>
<sequence>MKRNVVIAGVAALGLVAGAGMVLAHGKKMGGEGMMGGMRGGPVMNFDEIDADKDGKITQAEMQAHAKARFDAADGDGDGKLSAEEMKAAAERRAAEWRAQRAERMVARMLERLDADADGALSFDEMPGQKTHAARMFERADSDGDGAISKAEMDEARARFEEHRGKRHDRHGDGYHGKRWME</sequence>
<dbReference type="PROSITE" id="PS50222">
    <property type="entry name" value="EF_HAND_2"/>
    <property type="match status" value="2"/>
</dbReference>
<feature type="domain" description="EF-hand" evidence="5">
    <location>
        <begin position="61"/>
        <end position="96"/>
    </location>
</feature>
<dbReference type="RefSeq" id="WP_306737558.1">
    <property type="nucleotide sequence ID" value="NZ_JANHAX010000008.1"/>
</dbReference>
<organism evidence="6 7">
    <name type="scientific">Marimonas arenosa</name>
    <dbReference type="NCBI Taxonomy" id="1795305"/>
    <lineage>
        <taxon>Bacteria</taxon>
        <taxon>Pseudomonadati</taxon>
        <taxon>Pseudomonadota</taxon>
        <taxon>Alphaproteobacteria</taxon>
        <taxon>Rhodobacterales</taxon>
        <taxon>Paracoccaceae</taxon>
        <taxon>Marimonas</taxon>
    </lineage>
</organism>
<evidence type="ECO:0000313" key="6">
    <source>
        <dbReference type="EMBL" id="MDQ2092249.1"/>
    </source>
</evidence>
<evidence type="ECO:0000256" key="2">
    <source>
        <dbReference type="ARBA" id="ARBA00022737"/>
    </source>
</evidence>
<feature type="coiled-coil region" evidence="3">
    <location>
        <begin position="80"/>
        <end position="112"/>
    </location>
</feature>
<keyword evidence="1" id="KW-0479">Metal-binding</keyword>
<evidence type="ECO:0000256" key="3">
    <source>
        <dbReference type="SAM" id="Coils"/>
    </source>
</evidence>
<reference evidence="6" key="1">
    <citation type="submission" date="2022-07" db="EMBL/GenBank/DDBJ databases">
        <authorList>
            <person name="Otstavnykh N."/>
            <person name="Isaeva M."/>
            <person name="Bystritskaya E."/>
        </authorList>
    </citation>
    <scope>NUCLEOTIDE SEQUENCE</scope>
    <source>
        <strain evidence="6">KCTC 52189</strain>
    </source>
</reference>
<accession>A0AAE3WGL2</accession>
<comment type="caution">
    <text evidence="6">The sequence shown here is derived from an EMBL/GenBank/DDBJ whole genome shotgun (WGS) entry which is preliminary data.</text>
</comment>
<dbReference type="InterPro" id="IPR018247">
    <property type="entry name" value="EF_Hand_1_Ca_BS"/>
</dbReference>
<evidence type="ECO:0000256" key="4">
    <source>
        <dbReference type="SAM" id="MobiDB-lite"/>
    </source>
</evidence>
<dbReference type="Pfam" id="PF13202">
    <property type="entry name" value="EF-hand_5"/>
    <property type="match status" value="2"/>
</dbReference>
<dbReference type="PANTHER" id="PTHR10827:SF98">
    <property type="entry name" value="45 KDA CALCIUM-BINDING PROTEIN"/>
    <property type="match status" value="1"/>
</dbReference>
<proteinExistence type="predicted"/>
<dbReference type="SMART" id="SM00054">
    <property type="entry name" value="EFh"/>
    <property type="match status" value="3"/>
</dbReference>
<evidence type="ECO:0000256" key="1">
    <source>
        <dbReference type="ARBA" id="ARBA00022723"/>
    </source>
</evidence>
<gene>
    <name evidence="6" type="ORF">NO357_20280</name>
</gene>
<keyword evidence="7" id="KW-1185">Reference proteome</keyword>